<dbReference type="Pfam" id="PF00266">
    <property type="entry name" value="Aminotran_5"/>
    <property type="match status" value="1"/>
</dbReference>
<dbReference type="PANTHER" id="PTHR43586">
    <property type="entry name" value="CYSTEINE DESULFURASE"/>
    <property type="match status" value="1"/>
</dbReference>
<gene>
    <name evidence="3" type="ORF">O4H49_06265</name>
</gene>
<dbReference type="SUPFAM" id="SSF53383">
    <property type="entry name" value="PLP-dependent transferases"/>
    <property type="match status" value="1"/>
</dbReference>
<dbReference type="RefSeq" id="WP_269422578.1">
    <property type="nucleotide sequence ID" value="NZ_JAPWGY010000002.1"/>
</dbReference>
<dbReference type="InterPro" id="IPR015421">
    <property type="entry name" value="PyrdxlP-dep_Trfase_major"/>
</dbReference>
<dbReference type="PANTHER" id="PTHR43586:SF15">
    <property type="entry name" value="BLR3095 PROTEIN"/>
    <property type="match status" value="1"/>
</dbReference>
<sequence length="373" mass="40651">MLDNIRSLFDMPSEVAYLNCAGQSPQLEISRSAGINGIGIKSNPWKLDPEVWHQASDRLRELFSNLIGATGSDIAIIPSTSYGVATAASNLPLGKGQNIVVLEAQFPSNVYAWEKMAADRGAELSVVKRPDNYDWTSAVVAQISETTAIAALPPCHWTDGSLLDLVAIGERCREVGAALVVDATQIVGAMPLDVKAIKPDFLVCSAYKWLLCPYSMAFLYVDPKWQSGRALEHSQFNHKPRDPVTGIVSPQEGAARFDMGERNNFVSLSMAVAAMIQVVSWGPEKVQAALRPLTDLAARNAEERGWAVPPANSRTGHIIGITFPKKLPEKIGEKLARKNVYVGERGGGLRISPYLYNTSDDIEAFFKAMDHLL</sequence>
<accession>A0ABT4LGY5</accession>
<evidence type="ECO:0000256" key="1">
    <source>
        <dbReference type="ARBA" id="ARBA00022898"/>
    </source>
</evidence>
<evidence type="ECO:0000313" key="4">
    <source>
        <dbReference type="Proteomes" id="UP001069802"/>
    </source>
</evidence>
<dbReference type="EMBL" id="JAPWGY010000002">
    <property type="protein sequence ID" value="MCZ4280372.1"/>
    <property type="molecule type" value="Genomic_DNA"/>
</dbReference>
<evidence type="ECO:0000313" key="3">
    <source>
        <dbReference type="EMBL" id="MCZ4280372.1"/>
    </source>
</evidence>
<dbReference type="Gene3D" id="3.40.640.10">
    <property type="entry name" value="Type I PLP-dependent aspartate aminotransferase-like (Major domain)"/>
    <property type="match status" value="1"/>
</dbReference>
<keyword evidence="4" id="KW-1185">Reference proteome</keyword>
<keyword evidence="3" id="KW-0808">Transferase</keyword>
<keyword evidence="3" id="KW-0032">Aminotransferase</keyword>
<dbReference type="InterPro" id="IPR015422">
    <property type="entry name" value="PyrdxlP-dep_Trfase_small"/>
</dbReference>
<evidence type="ECO:0000259" key="2">
    <source>
        <dbReference type="Pfam" id="PF00266"/>
    </source>
</evidence>
<dbReference type="Gene3D" id="3.90.1150.10">
    <property type="entry name" value="Aspartate Aminotransferase, domain 1"/>
    <property type="match status" value="1"/>
</dbReference>
<comment type="caution">
    <text evidence="3">The sequence shown here is derived from an EMBL/GenBank/DDBJ whole genome shotgun (WGS) entry which is preliminary data.</text>
</comment>
<feature type="domain" description="Aminotransferase class V" evidence="2">
    <location>
        <begin position="54"/>
        <end position="365"/>
    </location>
</feature>
<dbReference type="Proteomes" id="UP001069802">
    <property type="component" value="Unassembled WGS sequence"/>
</dbReference>
<dbReference type="InterPro" id="IPR000192">
    <property type="entry name" value="Aminotrans_V_dom"/>
</dbReference>
<dbReference type="GO" id="GO:0008483">
    <property type="term" value="F:transaminase activity"/>
    <property type="evidence" value="ECO:0007669"/>
    <property type="project" value="UniProtKB-KW"/>
</dbReference>
<keyword evidence="1" id="KW-0663">Pyridoxal phosphate</keyword>
<name>A0ABT4LGY5_9PROT</name>
<organism evidence="3 4">
    <name type="scientific">Kiloniella laminariae</name>
    <dbReference type="NCBI Taxonomy" id="454162"/>
    <lineage>
        <taxon>Bacteria</taxon>
        <taxon>Pseudomonadati</taxon>
        <taxon>Pseudomonadota</taxon>
        <taxon>Alphaproteobacteria</taxon>
        <taxon>Rhodospirillales</taxon>
        <taxon>Kiloniellaceae</taxon>
        <taxon>Kiloniella</taxon>
    </lineage>
</organism>
<dbReference type="InterPro" id="IPR015424">
    <property type="entry name" value="PyrdxlP-dep_Trfase"/>
</dbReference>
<reference evidence="3" key="1">
    <citation type="submission" date="2022-12" db="EMBL/GenBank/DDBJ databases">
        <title>Bacterial isolates from different developmental stages of Nematostella vectensis.</title>
        <authorList>
            <person name="Fraune S."/>
        </authorList>
    </citation>
    <scope>NUCLEOTIDE SEQUENCE</scope>
    <source>
        <strain evidence="3">G21630-S1</strain>
    </source>
</reference>
<proteinExistence type="predicted"/>
<protein>
    <submittedName>
        <fullName evidence="3">Aminotransferase class V-fold PLP-dependent enzyme</fullName>
    </submittedName>
</protein>